<evidence type="ECO:0000313" key="1">
    <source>
        <dbReference type="EMBL" id="CAK9274142.1"/>
    </source>
</evidence>
<keyword evidence="2" id="KW-1185">Reference proteome</keyword>
<dbReference type="Proteomes" id="UP001497444">
    <property type="component" value="Chromosome 6"/>
</dbReference>
<accession>A0ABP0X642</accession>
<gene>
    <name evidence="1" type="ORF">CSSPJE1EN1_LOCUS19620</name>
</gene>
<reference evidence="1" key="1">
    <citation type="submission" date="2024-02" db="EMBL/GenBank/DDBJ databases">
        <authorList>
            <consortium name="ELIXIR-Norway"/>
            <consortium name="Elixir Norway"/>
        </authorList>
    </citation>
    <scope>NUCLEOTIDE SEQUENCE</scope>
</reference>
<name>A0ABP0X642_9BRYO</name>
<evidence type="ECO:0000313" key="2">
    <source>
        <dbReference type="Proteomes" id="UP001497444"/>
    </source>
</evidence>
<organism evidence="1 2">
    <name type="scientific">Sphagnum jensenii</name>
    <dbReference type="NCBI Taxonomy" id="128206"/>
    <lineage>
        <taxon>Eukaryota</taxon>
        <taxon>Viridiplantae</taxon>
        <taxon>Streptophyta</taxon>
        <taxon>Embryophyta</taxon>
        <taxon>Bryophyta</taxon>
        <taxon>Sphagnophytina</taxon>
        <taxon>Sphagnopsida</taxon>
        <taxon>Sphagnales</taxon>
        <taxon>Sphagnaceae</taxon>
        <taxon>Sphagnum</taxon>
    </lineage>
</organism>
<protein>
    <submittedName>
        <fullName evidence="1">Uncharacterized protein</fullName>
    </submittedName>
</protein>
<dbReference type="EMBL" id="OZ020101">
    <property type="protein sequence ID" value="CAK9274142.1"/>
    <property type="molecule type" value="Genomic_DNA"/>
</dbReference>
<sequence>MENKEFVNAMAEDNAENQIRLEVCGGGIAFITLTDPKLSLPSPRIYAHPADGAFPGIGSEACRQSHHSHRGSF</sequence>
<proteinExistence type="predicted"/>